<feature type="transmembrane region" description="Helical" evidence="6">
    <location>
        <begin position="500"/>
        <end position="519"/>
    </location>
</feature>
<feature type="transmembrane region" description="Helical" evidence="6">
    <location>
        <begin position="20"/>
        <end position="38"/>
    </location>
</feature>
<dbReference type="NCBIfam" id="TIGR00360">
    <property type="entry name" value="ComEC_N-term"/>
    <property type="match status" value="1"/>
</dbReference>
<feature type="transmembrane region" description="Helical" evidence="6">
    <location>
        <begin position="275"/>
        <end position="298"/>
    </location>
</feature>
<comment type="caution">
    <text evidence="8">The sequence shown here is derived from an EMBL/GenBank/DDBJ whole genome shotgun (WGS) entry which is preliminary data.</text>
</comment>
<sequence>MAGSVLGAALQLQQQALWPLPAYAAMLLAAMLALWVLARLRRRGGRSTGLLALMLGVALAFAAVGMRAVLCAEGALDPALEGRDLQVIGVVAQMPQRGEGALRFRLDVESARWAGKDASPDAPGPSRWPTRLALGWYAENTGLWARPARIGGQAPVASVPAELHAGERWRMTVRLRAPHGNLNPHGFDYELLMWEQGVRAAGYVRTGSNDVPPERLGSTWQHPVERAREAVRDAVFERVADKRLAGVIAALVTGDQGAIDRADWDIFRATGVAHLMSISGLHITMFAWLAAALVGALWRRSTRGMLWWPSPHAALVGGVLLATLYALFSGWGVPSQRTVSMLATVALLRLTGRRWPAPNVWLGTCTVVVALDPWALMQAGFWLSFVAVGVLFATDSGESPAGRTSLVARLLRMLREQWVVTLALAPLTLLLFQQVSLVGLLANVLAIPWVTLVVTPLAMLGVAIPPSWDLAAWAVQVLAWFLQWLAGWPLATISTGAPPAWLALCGVAGGVLLAMRLPLALRALGLPLLLSALLWQPARPAAGEFDLLAADIGQGNAVLVRTAHHALLYDTGPRYSLESDAGLRVLVPLLRALDVRLDTLVLSHRDADHTGGAPAVLAMQPQAGLRSSIEDTHPLQDLRQSDRCVAGQQWEWDGVRFDFLHPVASDYETAAKPNAISCVLRIGNGRASALLAGDIERNQESALVQREPGLRVDLLLAPHHGSKTSSSALLLDTLKPGIVFVQAGYRNRFGHPAEEVRKRYEARGIPVVDSPHCGAVGWQSVSPKEWKCERTAARRYWQHQQ</sequence>
<keyword evidence="9" id="KW-1185">Reference proteome</keyword>
<feature type="transmembrane region" description="Helical" evidence="6">
    <location>
        <begin position="50"/>
        <end position="70"/>
    </location>
</feature>
<keyword evidence="3 6" id="KW-0812">Transmembrane</keyword>
<keyword evidence="4 6" id="KW-1133">Transmembrane helix</keyword>
<accession>A0ABU8VWF3</accession>
<dbReference type="Pfam" id="PF03772">
    <property type="entry name" value="Competence"/>
    <property type="match status" value="1"/>
</dbReference>
<dbReference type="EMBL" id="JBBKZV010000004">
    <property type="protein sequence ID" value="MEJ8822151.1"/>
    <property type="molecule type" value="Genomic_DNA"/>
</dbReference>
<dbReference type="InterPro" id="IPR035681">
    <property type="entry name" value="ComA-like_MBL"/>
</dbReference>
<dbReference type="SUPFAM" id="SSF56281">
    <property type="entry name" value="Metallo-hydrolase/oxidoreductase"/>
    <property type="match status" value="1"/>
</dbReference>
<dbReference type="PANTHER" id="PTHR30619:SF1">
    <property type="entry name" value="RECOMBINATION PROTEIN 2"/>
    <property type="match status" value="1"/>
</dbReference>
<gene>
    <name evidence="8" type="ORF">WKW80_08870</name>
</gene>
<reference evidence="8 9" key="1">
    <citation type="submission" date="2024-03" db="EMBL/GenBank/DDBJ databases">
        <title>Novel species of the genus Variovorax.</title>
        <authorList>
            <person name="Liu Q."/>
            <person name="Xin Y.-H."/>
        </authorList>
    </citation>
    <scope>NUCLEOTIDE SEQUENCE [LARGE SCALE GENOMIC DNA]</scope>
    <source>
        <strain evidence="8 9">KACC 18501</strain>
    </source>
</reference>
<dbReference type="InterPro" id="IPR001279">
    <property type="entry name" value="Metallo-B-lactamas"/>
</dbReference>
<dbReference type="Pfam" id="PF13567">
    <property type="entry name" value="DUF4131"/>
    <property type="match status" value="1"/>
</dbReference>
<comment type="subcellular location">
    <subcellularLocation>
        <location evidence="1">Cell membrane</location>
        <topology evidence="1">Multi-pass membrane protein</topology>
    </subcellularLocation>
</comment>
<dbReference type="NCBIfam" id="TIGR00361">
    <property type="entry name" value="ComEC_Rec2"/>
    <property type="match status" value="1"/>
</dbReference>
<feature type="transmembrane region" description="Helical" evidence="6">
    <location>
        <begin position="470"/>
        <end position="488"/>
    </location>
</feature>
<keyword evidence="2" id="KW-1003">Cell membrane</keyword>
<dbReference type="SMART" id="SM00849">
    <property type="entry name" value="Lactamase_B"/>
    <property type="match status" value="1"/>
</dbReference>
<evidence type="ECO:0000259" key="7">
    <source>
        <dbReference type="SMART" id="SM00849"/>
    </source>
</evidence>
<dbReference type="InterPro" id="IPR036866">
    <property type="entry name" value="RibonucZ/Hydroxyglut_hydro"/>
</dbReference>
<proteinExistence type="predicted"/>
<feature type="transmembrane region" description="Helical" evidence="6">
    <location>
        <begin position="441"/>
        <end position="463"/>
    </location>
</feature>
<feature type="transmembrane region" description="Helical" evidence="6">
    <location>
        <begin position="379"/>
        <end position="397"/>
    </location>
</feature>
<dbReference type="Pfam" id="PF00753">
    <property type="entry name" value="Lactamase_B"/>
    <property type="match status" value="1"/>
</dbReference>
<keyword evidence="5 6" id="KW-0472">Membrane</keyword>
<evidence type="ECO:0000313" key="9">
    <source>
        <dbReference type="Proteomes" id="UP001363010"/>
    </source>
</evidence>
<dbReference type="InterPro" id="IPR025405">
    <property type="entry name" value="DUF4131"/>
</dbReference>
<dbReference type="InterPro" id="IPR004477">
    <property type="entry name" value="ComEC_N"/>
</dbReference>
<evidence type="ECO:0000313" key="8">
    <source>
        <dbReference type="EMBL" id="MEJ8822151.1"/>
    </source>
</evidence>
<feature type="domain" description="Metallo-beta-lactamase" evidence="7">
    <location>
        <begin position="554"/>
        <end position="745"/>
    </location>
</feature>
<dbReference type="InterPro" id="IPR004797">
    <property type="entry name" value="Competence_ComEC/Rec2"/>
</dbReference>
<dbReference type="CDD" id="cd07731">
    <property type="entry name" value="ComA-like_MBL-fold"/>
    <property type="match status" value="1"/>
</dbReference>
<feature type="transmembrane region" description="Helical" evidence="6">
    <location>
        <begin position="305"/>
        <end position="328"/>
    </location>
</feature>
<name>A0ABU8VWF3_9BURK</name>
<dbReference type="RefSeq" id="WP_340363512.1">
    <property type="nucleotide sequence ID" value="NZ_JBBKZV010000004.1"/>
</dbReference>
<dbReference type="Gene3D" id="3.60.15.10">
    <property type="entry name" value="Ribonuclease Z/Hydroxyacylglutathione hydrolase-like"/>
    <property type="match status" value="1"/>
</dbReference>
<evidence type="ECO:0000256" key="4">
    <source>
        <dbReference type="ARBA" id="ARBA00022989"/>
    </source>
</evidence>
<dbReference type="InterPro" id="IPR052159">
    <property type="entry name" value="Competence_DNA_uptake"/>
</dbReference>
<organism evidence="8 9">
    <name type="scientific">Variovorax humicola</name>
    <dbReference type="NCBI Taxonomy" id="1769758"/>
    <lineage>
        <taxon>Bacteria</taxon>
        <taxon>Pseudomonadati</taxon>
        <taxon>Pseudomonadota</taxon>
        <taxon>Betaproteobacteria</taxon>
        <taxon>Burkholderiales</taxon>
        <taxon>Comamonadaceae</taxon>
        <taxon>Variovorax</taxon>
    </lineage>
</organism>
<evidence type="ECO:0000256" key="6">
    <source>
        <dbReference type="SAM" id="Phobius"/>
    </source>
</evidence>
<evidence type="ECO:0000256" key="5">
    <source>
        <dbReference type="ARBA" id="ARBA00023136"/>
    </source>
</evidence>
<protein>
    <submittedName>
        <fullName evidence="8">DNA internalization-related competence protein ComEC/Rec2</fullName>
    </submittedName>
</protein>
<dbReference type="PANTHER" id="PTHR30619">
    <property type="entry name" value="DNA INTERNALIZATION/COMPETENCE PROTEIN COMEC/REC2"/>
    <property type="match status" value="1"/>
</dbReference>
<evidence type="ECO:0000256" key="1">
    <source>
        <dbReference type="ARBA" id="ARBA00004651"/>
    </source>
</evidence>
<evidence type="ECO:0000256" key="2">
    <source>
        <dbReference type="ARBA" id="ARBA00022475"/>
    </source>
</evidence>
<evidence type="ECO:0000256" key="3">
    <source>
        <dbReference type="ARBA" id="ARBA00022692"/>
    </source>
</evidence>
<dbReference type="Proteomes" id="UP001363010">
    <property type="component" value="Unassembled WGS sequence"/>
</dbReference>